<evidence type="ECO:0000313" key="11">
    <source>
        <dbReference type="Proteomes" id="UP000546584"/>
    </source>
</evidence>
<dbReference type="GO" id="GO:0003886">
    <property type="term" value="F:DNA (cytosine-5-)-methyltransferase activity"/>
    <property type="evidence" value="ECO:0007669"/>
    <property type="project" value="UniProtKB-EC"/>
</dbReference>
<dbReference type="Gene3D" id="3.90.120.10">
    <property type="entry name" value="DNA Methylase, subunit A, domain 2"/>
    <property type="match status" value="1"/>
</dbReference>
<dbReference type="AlphaFoldDB" id="A0AAJ3HBI7"/>
<dbReference type="InterPro" id="IPR029063">
    <property type="entry name" value="SAM-dependent_MTases_sf"/>
</dbReference>
<accession>A0AAJ3HBI7</accession>
<dbReference type="NCBIfam" id="TIGR00675">
    <property type="entry name" value="dcm"/>
    <property type="match status" value="1"/>
</dbReference>
<evidence type="ECO:0000256" key="6">
    <source>
        <dbReference type="ARBA" id="ARBA00047422"/>
    </source>
</evidence>
<dbReference type="SUPFAM" id="SSF53335">
    <property type="entry name" value="S-adenosyl-L-methionine-dependent methyltransferases"/>
    <property type="match status" value="1"/>
</dbReference>
<keyword evidence="5" id="KW-0680">Restriction system</keyword>
<comment type="similarity">
    <text evidence="7 8">Belongs to the class I-like SAM-binding methyltransferase superfamily. C5-methyltransferase family.</text>
</comment>
<dbReference type="Pfam" id="PF00145">
    <property type="entry name" value="DNA_methylase"/>
    <property type="match status" value="1"/>
</dbReference>
<dbReference type="RefSeq" id="WP_177027511.1">
    <property type="nucleotide sequence ID" value="NZ_JACAQR010000073.1"/>
</dbReference>
<name>A0AAJ3HBI7_9PSED</name>
<dbReference type="EC" id="2.1.1.37" evidence="1"/>
<dbReference type="PROSITE" id="PS51679">
    <property type="entry name" value="SAM_MT_C5"/>
    <property type="match status" value="1"/>
</dbReference>
<dbReference type="InterPro" id="IPR050390">
    <property type="entry name" value="C5-Methyltransferase"/>
</dbReference>
<dbReference type="Proteomes" id="UP000546584">
    <property type="component" value="Unassembled WGS sequence"/>
</dbReference>
<dbReference type="PANTHER" id="PTHR10629">
    <property type="entry name" value="CYTOSINE-SPECIFIC METHYLTRANSFERASE"/>
    <property type="match status" value="1"/>
</dbReference>
<evidence type="ECO:0000256" key="9">
    <source>
        <dbReference type="SAM" id="MobiDB-lite"/>
    </source>
</evidence>
<evidence type="ECO:0000256" key="1">
    <source>
        <dbReference type="ARBA" id="ARBA00011975"/>
    </source>
</evidence>
<keyword evidence="4 7" id="KW-0949">S-adenosyl-L-methionine</keyword>
<feature type="active site" evidence="7">
    <location>
        <position position="105"/>
    </location>
</feature>
<evidence type="ECO:0000256" key="4">
    <source>
        <dbReference type="ARBA" id="ARBA00022691"/>
    </source>
</evidence>
<dbReference type="GO" id="GO:0009307">
    <property type="term" value="P:DNA restriction-modification system"/>
    <property type="evidence" value="ECO:0007669"/>
    <property type="project" value="UniProtKB-KW"/>
</dbReference>
<dbReference type="EMBL" id="JACAQR010000073">
    <property type="protein sequence ID" value="NWD46020.1"/>
    <property type="molecule type" value="Genomic_DNA"/>
</dbReference>
<proteinExistence type="inferred from homology"/>
<evidence type="ECO:0000256" key="2">
    <source>
        <dbReference type="ARBA" id="ARBA00022603"/>
    </source>
</evidence>
<reference evidence="10 11" key="1">
    <citation type="submission" date="2020-04" db="EMBL/GenBank/DDBJ databases">
        <title>Molecular characterization of pseudomonads from Agaricus bisporus reveal novel blotch 2 pathogens in Western Europe.</title>
        <authorList>
            <person name="Taparia T."/>
            <person name="Krijger M."/>
            <person name="Haynes E."/>
            <person name="Elpinstone J.G."/>
            <person name="Noble R."/>
            <person name="Van Der Wolf J."/>
        </authorList>
    </citation>
    <scope>NUCLEOTIDE SEQUENCE [LARGE SCALE GENOMIC DNA]</scope>
    <source>
        <strain evidence="10 11">IPO3753</strain>
    </source>
</reference>
<sequence>MSNKTTSNVASKNTTDGPPGQPHKVVSLFCGAGGLDLGFTNMGFEVCYAADYDHAAIKTYNHNHPDNTGHVIDLLETTVEQLSTTISEQCGEGAQIAGIIGGPPCQGFSRANNARHVDDPRNQLALKYAAIVNHFFHKFGLKFFVFENVPEIGTGINSPFLKGLRAALSLNFDIYERELNSSHYQVAQVRKRLFIVGVYKGAALGGFEFPAPSEMHVKVVSDVINGLPEPVFSSNGLKAETIPFHQNHWTSRLKSKRFEVGVVASRSRSFVKLDWNKPSRTVAYGNREIHVHPDGRRRLSIFEALQLQGFPFDYVLLGNMSQQVRQVSNAVPPPVAEEIAKAIMAQVI</sequence>
<evidence type="ECO:0000256" key="7">
    <source>
        <dbReference type="PROSITE-ProRule" id="PRU01016"/>
    </source>
</evidence>
<keyword evidence="3 7" id="KW-0808">Transferase</keyword>
<dbReference type="GO" id="GO:0032259">
    <property type="term" value="P:methylation"/>
    <property type="evidence" value="ECO:0007669"/>
    <property type="project" value="UniProtKB-KW"/>
</dbReference>
<dbReference type="PRINTS" id="PR00105">
    <property type="entry name" value="C5METTRFRASE"/>
</dbReference>
<comment type="caution">
    <text evidence="10">The sequence shown here is derived from an EMBL/GenBank/DDBJ whole genome shotgun (WGS) entry which is preliminary data.</text>
</comment>
<dbReference type="Gene3D" id="3.40.50.150">
    <property type="entry name" value="Vaccinia Virus protein VP39"/>
    <property type="match status" value="1"/>
</dbReference>
<feature type="compositionally biased region" description="Polar residues" evidence="9">
    <location>
        <begin position="1"/>
        <end position="16"/>
    </location>
</feature>
<organism evidence="10 11">
    <name type="scientific">Pseudomonas yamanorum</name>
    <dbReference type="NCBI Taxonomy" id="515393"/>
    <lineage>
        <taxon>Bacteria</taxon>
        <taxon>Pseudomonadati</taxon>
        <taxon>Pseudomonadota</taxon>
        <taxon>Gammaproteobacteria</taxon>
        <taxon>Pseudomonadales</taxon>
        <taxon>Pseudomonadaceae</taxon>
        <taxon>Pseudomonas</taxon>
    </lineage>
</organism>
<gene>
    <name evidence="10" type="ORF">HX826_29465</name>
</gene>
<evidence type="ECO:0000256" key="8">
    <source>
        <dbReference type="RuleBase" id="RU000416"/>
    </source>
</evidence>
<keyword evidence="2 7" id="KW-0489">Methyltransferase</keyword>
<comment type="catalytic activity">
    <reaction evidence="6">
        <text>a 2'-deoxycytidine in DNA + S-adenosyl-L-methionine = a 5-methyl-2'-deoxycytidine in DNA + S-adenosyl-L-homocysteine + H(+)</text>
        <dbReference type="Rhea" id="RHEA:13681"/>
        <dbReference type="Rhea" id="RHEA-COMP:11369"/>
        <dbReference type="Rhea" id="RHEA-COMP:11370"/>
        <dbReference type="ChEBI" id="CHEBI:15378"/>
        <dbReference type="ChEBI" id="CHEBI:57856"/>
        <dbReference type="ChEBI" id="CHEBI:59789"/>
        <dbReference type="ChEBI" id="CHEBI:85452"/>
        <dbReference type="ChEBI" id="CHEBI:85454"/>
        <dbReference type="EC" id="2.1.1.37"/>
    </reaction>
</comment>
<evidence type="ECO:0000256" key="3">
    <source>
        <dbReference type="ARBA" id="ARBA00022679"/>
    </source>
</evidence>
<evidence type="ECO:0000256" key="5">
    <source>
        <dbReference type="ARBA" id="ARBA00022747"/>
    </source>
</evidence>
<feature type="region of interest" description="Disordered" evidence="9">
    <location>
        <begin position="1"/>
        <end position="22"/>
    </location>
</feature>
<dbReference type="InterPro" id="IPR001525">
    <property type="entry name" value="C5_MeTfrase"/>
</dbReference>
<dbReference type="PANTHER" id="PTHR10629:SF52">
    <property type="entry name" value="DNA (CYTOSINE-5)-METHYLTRANSFERASE 1"/>
    <property type="match status" value="1"/>
</dbReference>
<evidence type="ECO:0000313" key="10">
    <source>
        <dbReference type="EMBL" id="NWD46020.1"/>
    </source>
</evidence>
<protein>
    <recommendedName>
        <fullName evidence="1">DNA (cytosine-5-)-methyltransferase</fullName>
        <ecNumber evidence="1">2.1.1.37</ecNumber>
    </recommendedName>
</protein>